<feature type="region of interest" description="Disordered" evidence="5">
    <location>
        <begin position="67"/>
        <end position="93"/>
    </location>
</feature>
<dbReference type="RefSeq" id="WP_186884964.1">
    <property type="nucleotide sequence ID" value="NZ_JACOFT010000001.1"/>
</dbReference>
<dbReference type="Gene3D" id="3.30.1150.10">
    <property type="match status" value="1"/>
</dbReference>
<evidence type="ECO:0000313" key="6">
    <source>
        <dbReference type="EMBL" id="MBC3810540.1"/>
    </source>
</evidence>
<organism evidence="6 7">
    <name type="scientific">Undibacterium aquatile</name>
    <dbReference type="NCBI Taxonomy" id="1537398"/>
    <lineage>
        <taxon>Bacteria</taxon>
        <taxon>Pseudomonadati</taxon>
        <taxon>Pseudomonadota</taxon>
        <taxon>Betaproteobacteria</taxon>
        <taxon>Burkholderiales</taxon>
        <taxon>Oxalobacteraceae</taxon>
        <taxon>Undibacterium</taxon>
    </lineage>
</organism>
<keyword evidence="7" id="KW-1185">Reference proteome</keyword>
<keyword evidence="2" id="KW-0812">Transmembrane</keyword>
<keyword evidence="3" id="KW-1133">Transmembrane helix</keyword>
<feature type="compositionally biased region" description="Basic and acidic residues" evidence="5">
    <location>
        <begin position="115"/>
        <end position="147"/>
    </location>
</feature>
<evidence type="ECO:0000256" key="3">
    <source>
        <dbReference type="ARBA" id="ARBA00022989"/>
    </source>
</evidence>
<comment type="subcellular location">
    <subcellularLocation>
        <location evidence="1">Membrane</location>
        <topology evidence="1">Single-pass membrane protein</topology>
    </subcellularLocation>
</comment>
<dbReference type="EMBL" id="JACOFT010000001">
    <property type="protein sequence ID" value="MBC3810540.1"/>
    <property type="molecule type" value="Genomic_DNA"/>
</dbReference>
<dbReference type="Pfam" id="PF13103">
    <property type="entry name" value="TonB_2"/>
    <property type="match status" value="1"/>
</dbReference>
<gene>
    <name evidence="6" type="ORF">H8K26_03725</name>
</gene>
<dbReference type="NCBIfam" id="TIGR01352">
    <property type="entry name" value="tonB_Cterm"/>
    <property type="match status" value="1"/>
</dbReference>
<keyword evidence="4" id="KW-0472">Membrane</keyword>
<evidence type="ECO:0000256" key="1">
    <source>
        <dbReference type="ARBA" id="ARBA00004167"/>
    </source>
</evidence>
<evidence type="ECO:0000256" key="5">
    <source>
        <dbReference type="SAM" id="MobiDB-lite"/>
    </source>
</evidence>
<dbReference type="SUPFAM" id="SSF74653">
    <property type="entry name" value="TolA/TonB C-terminal domain"/>
    <property type="match status" value="1"/>
</dbReference>
<protein>
    <submittedName>
        <fullName evidence="6">TonB C-terminal domain-containing protein</fullName>
    </submittedName>
</protein>
<evidence type="ECO:0000256" key="2">
    <source>
        <dbReference type="ARBA" id="ARBA00022692"/>
    </source>
</evidence>
<feature type="region of interest" description="Disordered" evidence="5">
    <location>
        <begin position="115"/>
        <end position="148"/>
    </location>
</feature>
<evidence type="ECO:0000256" key="4">
    <source>
        <dbReference type="ARBA" id="ARBA00023136"/>
    </source>
</evidence>
<evidence type="ECO:0000313" key="7">
    <source>
        <dbReference type="Proteomes" id="UP000637632"/>
    </source>
</evidence>
<proteinExistence type="predicted"/>
<comment type="caution">
    <text evidence="6">The sequence shown here is derived from an EMBL/GenBank/DDBJ whole genome shotgun (WGS) entry which is preliminary data.</text>
</comment>
<accession>A0ABR6XCK4</accession>
<dbReference type="InterPro" id="IPR006260">
    <property type="entry name" value="TonB/TolA_C"/>
</dbReference>
<reference evidence="6 7" key="1">
    <citation type="submission" date="2020-08" db="EMBL/GenBank/DDBJ databases">
        <title>Novel species isolated from subtropical streams in China.</title>
        <authorList>
            <person name="Lu H."/>
        </authorList>
    </citation>
    <scope>NUCLEOTIDE SEQUENCE [LARGE SCALE GENOMIC DNA]</scope>
    <source>
        <strain evidence="6 7">CCTCC AB 2015119</strain>
    </source>
</reference>
<name>A0ABR6XCK4_9BURK</name>
<sequence>MKSVFDNLILTIAVTISVVVHAALLLVHFVAPKPAETQAADPGLEVILVNSKHDRKPLKADALAQADLDGGGAHDSGRSKSPLPDMNRSEDGDNIRTATKRIEELEQQQQQLLDQAKRKENFRLPQQEKRRLDDSRTPNKGSDDLDTSKALARMAAEISQTIEDQNKRPRKTFITPSTQKVGYAMYYKELQKRIEDFGTLNFPQKEGKKLYGELIVYIPIFQDGTIYEKEGGPRIEKSSGNKALDKAALRIVRSAAPFGKFPQNMRSDDKDDLWVVITRFKFTRDQQLETELRGGKK</sequence>
<dbReference type="Proteomes" id="UP000637632">
    <property type="component" value="Unassembled WGS sequence"/>
</dbReference>